<dbReference type="Gene3D" id="1.25.40.10">
    <property type="entry name" value="Tetratricopeptide repeat domain"/>
    <property type="match status" value="1"/>
</dbReference>
<dbReference type="Pfam" id="PF09976">
    <property type="entry name" value="TPR_21"/>
    <property type="match status" value="1"/>
</dbReference>
<dbReference type="PIRSF" id="PIRSF006170">
    <property type="entry name" value="YfgM"/>
    <property type="match status" value="1"/>
</dbReference>
<reference evidence="11" key="1">
    <citation type="submission" date="2018-05" db="EMBL/GenBank/DDBJ databases">
        <authorList>
            <person name="Lanie J.A."/>
            <person name="Ng W.-L."/>
            <person name="Kazmierczak K.M."/>
            <person name="Andrzejewski T.M."/>
            <person name="Davidsen T.M."/>
            <person name="Wayne K.J."/>
            <person name="Tettelin H."/>
            <person name="Glass J.I."/>
            <person name="Rusch D."/>
            <person name="Podicherti R."/>
            <person name="Tsui H.-C.T."/>
            <person name="Winkler M.E."/>
        </authorList>
    </citation>
    <scope>NUCLEOTIDE SEQUENCE</scope>
    <source>
        <strain evidence="11">KNB</strain>
    </source>
</reference>
<dbReference type="InterPro" id="IPR018704">
    <property type="entry name" value="SecYEG/CpoB_TPR"/>
</dbReference>
<dbReference type="AlphaFoldDB" id="A0A2X0QX66"/>
<feature type="transmembrane region" description="Helical" evidence="9">
    <location>
        <begin position="25"/>
        <end position="43"/>
    </location>
</feature>
<evidence type="ECO:0000259" key="10">
    <source>
        <dbReference type="Pfam" id="PF09976"/>
    </source>
</evidence>
<evidence type="ECO:0000256" key="6">
    <source>
        <dbReference type="ARBA" id="ARBA00023186"/>
    </source>
</evidence>
<evidence type="ECO:0000256" key="4">
    <source>
        <dbReference type="ARBA" id="ARBA00022989"/>
    </source>
</evidence>
<name>A0A2X0QX66_9PROT</name>
<evidence type="ECO:0000256" key="3">
    <source>
        <dbReference type="ARBA" id="ARBA00022692"/>
    </source>
</evidence>
<dbReference type="SUPFAM" id="SSF48452">
    <property type="entry name" value="TPR-like"/>
    <property type="match status" value="1"/>
</dbReference>
<dbReference type="PANTHER" id="PTHR38035">
    <property type="entry name" value="UPF0070 PROTEIN YFGM"/>
    <property type="match status" value="1"/>
</dbReference>
<sequence>MAVLDVQEQEQVEAFKAWWKSNGKWLLIVLAVFAIGFAATQGWKYYKTNQLTEASILYGELEKQLVSNDPKRINDAGQAVIDKFGSTAYAPRAALIMAQVNMDNNDATRTKSQLEWVIQHAEEGGLQNVARLKMASMLLDEKKYSEALKLLEEKHPESFTGLYADLKGDVLNAQGQVAEARAAYQLALNKMDAESKYRNLVKMKLDALGDAK</sequence>
<organism evidence="11">
    <name type="scientific">Candidatus Nitrotoga fabula</name>
    <dbReference type="NCBI Taxonomy" id="2182327"/>
    <lineage>
        <taxon>Bacteria</taxon>
        <taxon>Pseudomonadati</taxon>
        <taxon>Pseudomonadota</taxon>
        <taxon>Betaproteobacteria</taxon>
        <taxon>Nitrosomonadales</taxon>
        <taxon>Gallionellaceae</taxon>
        <taxon>Candidatus Nitrotoga</taxon>
    </lineage>
</organism>
<keyword evidence="4 9" id="KW-1133">Transmembrane helix</keyword>
<dbReference type="InterPro" id="IPR026039">
    <property type="entry name" value="YfgM"/>
</dbReference>
<accession>A0A2X0QX66</accession>
<keyword evidence="6" id="KW-0143">Chaperone</keyword>
<dbReference type="GO" id="GO:0005886">
    <property type="term" value="C:plasma membrane"/>
    <property type="evidence" value="ECO:0007669"/>
    <property type="project" value="UniProtKB-SubCell"/>
</dbReference>
<evidence type="ECO:0000313" key="11">
    <source>
        <dbReference type="EMBL" id="SPS06290.1"/>
    </source>
</evidence>
<keyword evidence="3 9" id="KW-0812">Transmembrane</keyword>
<gene>
    <name evidence="11" type="ORF">NITFAB_1880</name>
</gene>
<comment type="subcellular location">
    <subcellularLocation>
        <location evidence="1">Cell membrane</location>
        <topology evidence="1">Single-pass type II membrane protein</topology>
    </subcellularLocation>
</comment>
<dbReference type="InterPro" id="IPR011990">
    <property type="entry name" value="TPR-like_helical_dom_sf"/>
</dbReference>
<evidence type="ECO:0000256" key="8">
    <source>
        <dbReference type="ARBA" id="ARBA00024235"/>
    </source>
</evidence>
<dbReference type="GO" id="GO:0044877">
    <property type="term" value="F:protein-containing complex binding"/>
    <property type="evidence" value="ECO:0007669"/>
    <property type="project" value="InterPro"/>
</dbReference>
<evidence type="ECO:0000256" key="7">
    <source>
        <dbReference type="ARBA" id="ARBA00024197"/>
    </source>
</evidence>
<feature type="domain" description="Ancillary SecYEG translocon subunit/Cell division coordinator CpoB TPR" evidence="10">
    <location>
        <begin position="16"/>
        <end position="209"/>
    </location>
</feature>
<proteinExistence type="inferred from homology"/>
<evidence type="ECO:0000256" key="9">
    <source>
        <dbReference type="SAM" id="Phobius"/>
    </source>
</evidence>
<comment type="similarity">
    <text evidence="7">Belongs to the YfgM family.</text>
</comment>
<protein>
    <recommendedName>
        <fullName evidence="8">Ancillary SecYEG translocon subunit</fullName>
    </recommendedName>
</protein>
<dbReference type="EMBL" id="LS423452">
    <property type="protein sequence ID" value="SPS06290.1"/>
    <property type="molecule type" value="Genomic_DNA"/>
</dbReference>
<evidence type="ECO:0000256" key="2">
    <source>
        <dbReference type="ARBA" id="ARBA00022475"/>
    </source>
</evidence>
<keyword evidence="2" id="KW-1003">Cell membrane</keyword>
<evidence type="ECO:0000256" key="5">
    <source>
        <dbReference type="ARBA" id="ARBA00023136"/>
    </source>
</evidence>
<evidence type="ECO:0000256" key="1">
    <source>
        <dbReference type="ARBA" id="ARBA00004401"/>
    </source>
</evidence>
<keyword evidence="5 9" id="KW-0472">Membrane</keyword>
<dbReference type="PANTHER" id="PTHR38035:SF1">
    <property type="entry name" value="ANCILLARY SECYEG TRANSLOCON SUBUNIT"/>
    <property type="match status" value="1"/>
</dbReference>